<dbReference type="AlphaFoldDB" id="A0A919Y4E8"/>
<dbReference type="Pfam" id="PF12833">
    <property type="entry name" value="HTH_18"/>
    <property type="match status" value="1"/>
</dbReference>
<dbReference type="RefSeq" id="WP_301628774.1">
    <property type="nucleotide sequence ID" value="NZ_BORS01000011.1"/>
</dbReference>
<evidence type="ECO:0000259" key="5">
    <source>
        <dbReference type="PROSITE" id="PS01124"/>
    </source>
</evidence>
<dbReference type="Proteomes" id="UP000678895">
    <property type="component" value="Unassembled WGS sequence"/>
</dbReference>
<keyword evidence="3" id="KW-0804">Transcription</keyword>
<dbReference type="Gene3D" id="1.10.10.60">
    <property type="entry name" value="Homeodomain-like"/>
    <property type="match status" value="2"/>
</dbReference>
<keyword evidence="7" id="KW-1185">Reference proteome</keyword>
<feature type="transmembrane region" description="Helical" evidence="4">
    <location>
        <begin position="262"/>
        <end position="283"/>
    </location>
</feature>
<keyword evidence="4" id="KW-0472">Membrane</keyword>
<dbReference type="InterPro" id="IPR018060">
    <property type="entry name" value="HTH_AraC"/>
</dbReference>
<dbReference type="SUPFAM" id="SSF46689">
    <property type="entry name" value="Homeodomain-like"/>
    <property type="match status" value="1"/>
</dbReference>
<reference evidence="6" key="1">
    <citation type="submission" date="2021-03" db="EMBL/GenBank/DDBJ databases">
        <title>Antimicrobial resistance genes in bacteria isolated from Japanese honey, and their potential for conferring macrolide and lincosamide resistance in the American foulbrood pathogen Paenibacillus larvae.</title>
        <authorList>
            <person name="Okamoto M."/>
            <person name="Kumagai M."/>
            <person name="Kanamori H."/>
            <person name="Takamatsu D."/>
        </authorList>
    </citation>
    <scope>NUCLEOTIDE SEQUENCE</scope>
    <source>
        <strain evidence="6">J41TS4</strain>
    </source>
</reference>
<feature type="domain" description="HTH araC/xylS-type" evidence="5">
    <location>
        <begin position="657"/>
        <end position="756"/>
    </location>
</feature>
<dbReference type="InterPro" id="IPR009057">
    <property type="entry name" value="Homeodomain-like_sf"/>
</dbReference>
<sequence>MSRWWFKKQVLSYLPLLLLIIFVLLGATFLSTVQQSKQDVVRANGVFAEHVQQSVDFNLKAVETQVLNAALQNEKLAAYFYEKELGERYFYKYEISRELDKIKLSLPLIDSIYLYRAADETVLSDTMNLPLDKHGDQAFIRNWLERSERDHKWSDARSLRNKYSDQSRDVVSLVSDYPPPKGESGLIVVNVKVSELQQLVAEMNQAADISSARLIGSNGREIFKSSLPDKMEELHHIVSDYTGWTIATGIQDGSVYTFTSGLFTLMLGISVILLILGIAWIVYTARSQYKPIHTIMQRIVYFHSAQHEIFQPQSQPTKDELKIIEEAFQHLTRQVLEYEREQEESLIFKRRHKLRELVAGTEIWNRDEWKKEAAKLKVCDFSKQLSVGIVEIDHYGDFADRYSTRDQFLFQFVMNSVVRELSGQHAVNIWAEWLEGPRMTILLVDTDGTEPLAQGDSLNRNGMEAPQGRVYAIAAQLSDWVRSNLDFTVSIGLSRVISDPEQLYLIHAEALEALNDKFIQGSGRVIAYEELQVESQREVYRLIPKIRSLTHAYRIGEERWKDELHLLFQELIAGGFAKSDVYYLINHITQMLRRELMEFSEEGQSLWNNDLYPVLERILQGMETIEETRQQLTALFTEMDGRLAEYRESRKHHSRMQEVRQYIEQHYANPDLSLSMLEEQFGISGKYMSALFREEIGDKFVDFLAKVRLSHAEHLLLETNEAIQQIALQVGYTNPMTFIRSFKKHYGMTPGDYRKQENQLL</sequence>
<dbReference type="PROSITE" id="PS00041">
    <property type="entry name" value="HTH_ARAC_FAMILY_1"/>
    <property type="match status" value="1"/>
</dbReference>
<dbReference type="GO" id="GO:0043565">
    <property type="term" value="F:sequence-specific DNA binding"/>
    <property type="evidence" value="ECO:0007669"/>
    <property type="project" value="InterPro"/>
</dbReference>
<evidence type="ECO:0000256" key="4">
    <source>
        <dbReference type="SAM" id="Phobius"/>
    </source>
</evidence>
<gene>
    <name evidence="6" type="primary">ytdP_3</name>
    <name evidence="6" type="ORF">J41TS4_33320</name>
</gene>
<keyword evidence="2" id="KW-0238">DNA-binding</keyword>
<organism evidence="6 7">
    <name type="scientific">Paenibacillus apis</name>
    <dbReference type="NCBI Taxonomy" id="1792174"/>
    <lineage>
        <taxon>Bacteria</taxon>
        <taxon>Bacillati</taxon>
        <taxon>Bacillota</taxon>
        <taxon>Bacilli</taxon>
        <taxon>Bacillales</taxon>
        <taxon>Paenibacillaceae</taxon>
        <taxon>Paenibacillus</taxon>
    </lineage>
</organism>
<dbReference type="InterPro" id="IPR020449">
    <property type="entry name" value="Tscrpt_reg_AraC-type_HTH"/>
</dbReference>
<dbReference type="SMART" id="SM00342">
    <property type="entry name" value="HTH_ARAC"/>
    <property type="match status" value="1"/>
</dbReference>
<keyword evidence="1" id="KW-0805">Transcription regulation</keyword>
<dbReference type="PANTHER" id="PTHR43280:SF28">
    <property type="entry name" value="HTH-TYPE TRANSCRIPTIONAL ACTIVATOR RHAS"/>
    <property type="match status" value="1"/>
</dbReference>
<dbReference type="InterPro" id="IPR018062">
    <property type="entry name" value="HTH_AraC-typ_CS"/>
</dbReference>
<proteinExistence type="predicted"/>
<name>A0A919Y4E8_9BACL</name>
<evidence type="ECO:0000256" key="1">
    <source>
        <dbReference type="ARBA" id="ARBA00023015"/>
    </source>
</evidence>
<keyword evidence="4" id="KW-0812">Transmembrane</keyword>
<evidence type="ECO:0000313" key="6">
    <source>
        <dbReference type="EMBL" id="GIO43574.1"/>
    </source>
</evidence>
<evidence type="ECO:0000256" key="3">
    <source>
        <dbReference type="ARBA" id="ARBA00023163"/>
    </source>
</evidence>
<accession>A0A919Y4E8</accession>
<dbReference type="EMBL" id="BORS01000011">
    <property type="protein sequence ID" value="GIO43574.1"/>
    <property type="molecule type" value="Genomic_DNA"/>
</dbReference>
<dbReference type="GO" id="GO:0003700">
    <property type="term" value="F:DNA-binding transcription factor activity"/>
    <property type="evidence" value="ECO:0007669"/>
    <property type="project" value="InterPro"/>
</dbReference>
<evidence type="ECO:0000256" key="2">
    <source>
        <dbReference type="ARBA" id="ARBA00023125"/>
    </source>
</evidence>
<comment type="caution">
    <text evidence="6">The sequence shown here is derived from an EMBL/GenBank/DDBJ whole genome shotgun (WGS) entry which is preliminary data.</text>
</comment>
<dbReference type="PANTHER" id="PTHR43280">
    <property type="entry name" value="ARAC-FAMILY TRANSCRIPTIONAL REGULATOR"/>
    <property type="match status" value="1"/>
</dbReference>
<keyword evidence="4" id="KW-1133">Transmembrane helix</keyword>
<evidence type="ECO:0000313" key="7">
    <source>
        <dbReference type="Proteomes" id="UP000678895"/>
    </source>
</evidence>
<dbReference type="PROSITE" id="PS01124">
    <property type="entry name" value="HTH_ARAC_FAMILY_2"/>
    <property type="match status" value="1"/>
</dbReference>
<protein>
    <submittedName>
        <fullName evidence="6">HTH-type transcriptional regulator YtdP</fullName>
    </submittedName>
</protein>
<dbReference type="PRINTS" id="PR00032">
    <property type="entry name" value="HTHARAC"/>
</dbReference>